<reference evidence="7 8" key="1">
    <citation type="submission" date="2017-03" db="EMBL/GenBank/DDBJ databases">
        <title>Genome of the blue death feigning beetle - Asbolus verrucosus.</title>
        <authorList>
            <person name="Rider S.D."/>
        </authorList>
    </citation>
    <scope>NUCLEOTIDE SEQUENCE [LARGE SCALE GENOMIC DNA]</scope>
    <source>
        <strain evidence="7">Butters</strain>
        <tissue evidence="7">Head and leg muscle</tissue>
    </source>
</reference>
<evidence type="ECO:0000256" key="6">
    <source>
        <dbReference type="SAM" id="Phobius"/>
    </source>
</evidence>
<proteinExistence type="predicted"/>
<feature type="transmembrane region" description="Helical" evidence="6">
    <location>
        <begin position="225"/>
        <end position="243"/>
    </location>
</feature>
<evidence type="ECO:0000256" key="1">
    <source>
        <dbReference type="ARBA" id="ARBA00004651"/>
    </source>
</evidence>
<keyword evidence="4 6" id="KW-1133">Transmembrane helix</keyword>
<evidence type="ECO:0000313" key="8">
    <source>
        <dbReference type="Proteomes" id="UP000292052"/>
    </source>
</evidence>
<dbReference type="AlphaFoldDB" id="A0A482W6S2"/>
<evidence type="ECO:0000256" key="2">
    <source>
        <dbReference type="ARBA" id="ARBA00022475"/>
    </source>
</evidence>
<keyword evidence="2" id="KW-1003">Cell membrane</keyword>
<sequence>MLSCLFLFQLLCEVNFYAKFNAYINIFLIPTFINIFIILISILNMNHFANGLRNMLFVFRIKLKEEKVKLNNVNRDTNPYIISRVFAEISEADDHFKYFVNICNKMESFNKIYGLQILNFTAVHLIFAYENLNLAFKEVFKTHHDHSSKYLEIIIIKMLKCFNFMVFGILLATPCFQFNLEMDKVAVLCRKILIDLPETMDNTFSRYLKLKLIFLLKQLEIRKPYFTAAGFFEVNYVMLIYILNGITSYLMVTLQAT</sequence>
<dbReference type="GO" id="GO:0005886">
    <property type="term" value="C:plasma membrane"/>
    <property type="evidence" value="ECO:0007669"/>
    <property type="project" value="UniProtKB-SubCell"/>
</dbReference>
<dbReference type="GO" id="GO:0050909">
    <property type="term" value="P:sensory perception of taste"/>
    <property type="evidence" value="ECO:0007669"/>
    <property type="project" value="InterPro"/>
</dbReference>
<feature type="transmembrane region" description="Helical" evidence="6">
    <location>
        <begin position="26"/>
        <end position="45"/>
    </location>
</feature>
<gene>
    <name evidence="7" type="ORF">BDFB_014114</name>
</gene>
<comment type="caution">
    <text evidence="7">The sequence shown here is derived from an EMBL/GenBank/DDBJ whole genome shotgun (WGS) entry which is preliminary data.</text>
</comment>
<organism evidence="7 8">
    <name type="scientific">Asbolus verrucosus</name>
    <name type="common">Desert ironclad beetle</name>
    <dbReference type="NCBI Taxonomy" id="1661398"/>
    <lineage>
        <taxon>Eukaryota</taxon>
        <taxon>Metazoa</taxon>
        <taxon>Ecdysozoa</taxon>
        <taxon>Arthropoda</taxon>
        <taxon>Hexapoda</taxon>
        <taxon>Insecta</taxon>
        <taxon>Pterygota</taxon>
        <taxon>Neoptera</taxon>
        <taxon>Endopterygota</taxon>
        <taxon>Coleoptera</taxon>
        <taxon>Polyphaga</taxon>
        <taxon>Cucujiformia</taxon>
        <taxon>Tenebrionidae</taxon>
        <taxon>Pimeliinae</taxon>
        <taxon>Asbolus</taxon>
    </lineage>
</organism>
<keyword evidence="3 6" id="KW-0812">Transmembrane</keyword>
<dbReference type="InterPro" id="IPR013604">
    <property type="entry name" value="7TM_chemorcpt"/>
</dbReference>
<evidence type="ECO:0000313" key="7">
    <source>
        <dbReference type="EMBL" id="RZC40635.1"/>
    </source>
</evidence>
<dbReference type="OrthoDB" id="6737427at2759"/>
<name>A0A482W6S2_ASBVE</name>
<feature type="transmembrane region" description="Helical" evidence="6">
    <location>
        <begin position="150"/>
        <end position="172"/>
    </location>
</feature>
<dbReference type="EMBL" id="QDEB01024458">
    <property type="protein sequence ID" value="RZC40635.1"/>
    <property type="molecule type" value="Genomic_DNA"/>
</dbReference>
<comment type="subcellular location">
    <subcellularLocation>
        <location evidence="1">Cell membrane</location>
        <topology evidence="1">Multi-pass membrane protein</topology>
    </subcellularLocation>
</comment>
<keyword evidence="8" id="KW-1185">Reference proteome</keyword>
<evidence type="ECO:0000256" key="3">
    <source>
        <dbReference type="ARBA" id="ARBA00022692"/>
    </source>
</evidence>
<evidence type="ECO:0000256" key="5">
    <source>
        <dbReference type="ARBA" id="ARBA00023136"/>
    </source>
</evidence>
<accession>A0A482W6S2</accession>
<evidence type="ECO:0000256" key="4">
    <source>
        <dbReference type="ARBA" id="ARBA00022989"/>
    </source>
</evidence>
<protein>
    <recommendedName>
        <fullName evidence="9">7tm 7 domain containing protein</fullName>
    </recommendedName>
</protein>
<feature type="transmembrane region" description="Helical" evidence="6">
    <location>
        <begin position="112"/>
        <end position="130"/>
    </location>
</feature>
<keyword evidence="5 6" id="KW-0472">Membrane</keyword>
<dbReference type="Proteomes" id="UP000292052">
    <property type="component" value="Unassembled WGS sequence"/>
</dbReference>
<dbReference type="Pfam" id="PF08395">
    <property type="entry name" value="7tm_7"/>
    <property type="match status" value="1"/>
</dbReference>
<evidence type="ECO:0008006" key="9">
    <source>
        <dbReference type="Google" id="ProtNLM"/>
    </source>
</evidence>